<name>A0ABV3MY37_9GAMM</name>
<keyword evidence="1" id="KW-0812">Transmembrane</keyword>
<gene>
    <name evidence="2" type="ORF">ABW286_04680</name>
</gene>
<keyword evidence="3" id="KW-1185">Reference proteome</keyword>
<organism evidence="2 3">
    <name type="scientific">Erwinia papayae</name>
    <dbReference type="NCBI Taxonomy" id="206499"/>
    <lineage>
        <taxon>Bacteria</taxon>
        <taxon>Pseudomonadati</taxon>
        <taxon>Pseudomonadota</taxon>
        <taxon>Gammaproteobacteria</taxon>
        <taxon>Enterobacterales</taxon>
        <taxon>Erwiniaceae</taxon>
        <taxon>Erwinia</taxon>
    </lineage>
</organism>
<dbReference type="RefSeq" id="WP_367166804.1">
    <property type="nucleotide sequence ID" value="NZ_JBFKZN010000002.1"/>
</dbReference>
<keyword evidence="1" id="KW-1133">Transmembrane helix</keyword>
<accession>A0ABV3MY37</accession>
<evidence type="ECO:0000256" key="1">
    <source>
        <dbReference type="SAM" id="Phobius"/>
    </source>
</evidence>
<dbReference type="Proteomes" id="UP001554567">
    <property type="component" value="Unassembled WGS sequence"/>
</dbReference>
<comment type="caution">
    <text evidence="2">The sequence shown here is derived from an EMBL/GenBank/DDBJ whole genome shotgun (WGS) entry which is preliminary data.</text>
</comment>
<evidence type="ECO:0000313" key="3">
    <source>
        <dbReference type="Proteomes" id="UP001554567"/>
    </source>
</evidence>
<dbReference type="EMBL" id="JBFKZN010000002">
    <property type="protein sequence ID" value="MEW5288479.1"/>
    <property type="molecule type" value="Genomic_DNA"/>
</dbReference>
<sequence>MAMVKIVRRSAKTVLFILLFCLFARLIDSSTFISPGAANRFSCWLHGSAGQENFDDLWFFSDVLLTLLATAVAYNLVLVLYRKAIKRRACRVQQH</sequence>
<evidence type="ECO:0000313" key="2">
    <source>
        <dbReference type="EMBL" id="MEW5288479.1"/>
    </source>
</evidence>
<keyword evidence="1" id="KW-0472">Membrane</keyword>
<reference evidence="2 3" key="1">
    <citation type="submission" date="2024-07" db="EMBL/GenBank/DDBJ databases">
        <authorList>
            <person name="Dulla G.F.J."/>
            <person name="Delorm J.G."/>
        </authorList>
    </citation>
    <scope>NUCLEOTIDE SEQUENCE [LARGE SCALE GENOMIC DNA]</scope>
    <source>
        <strain evidence="2 3">JGD 233</strain>
    </source>
</reference>
<feature type="transmembrane region" description="Helical" evidence="1">
    <location>
        <begin position="57"/>
        <end position="81"/>
    </location>
</feature>
<protein>
    <submittedName>
        <fullName evidence="2">Uncharacterized protein</fullName>
    </submittedName>
</protein>
<proteinExistence type="predicted"/>